<dbReference type="Proteomes" id="UP000224130">
    <property type="component" value="Unassembled WGS sequence"/>
</dbReference>
<comment type="caution">
    <text evidence="1">The sequence shown here is derived from an EMBL/GenBank/DDBJ whole genome shotgun (WGS) entry which is preliminary data.</text>
</comment>
<gene>
    <name evidence="1" type="ORF">ATJ88_2471</name>
</gene>
<keyword evidence="2" id="KW-1185">Reference proteome</keyword>
<dbReference type="EMBL" id="PDJJ01000001">
    <property type="protein sequence ID" value="PFG43764.1"/>
    <property type="molecule type" value="Genomic_DNA"/>
</dbReference>
<proteinExistence type="predicted"/>
<sequence>MRPVRGASTRQEARGEAYRAARSNLTALQASLPAFSTLSYTEVLLTLEAATDLPIPAAEPVATGDRDRLYVHARSAVERLAEHGDRLGLELVIADLDAVWSDDVRTGGAGDLP</sequence>
<evidence type="ECO:0000313" key="1">
    <source>
        <dbReference type="EMBL" id="PFG43764.1"/>
    </source>
</evidence>
<protein>
    <submittedName>
        <fullName evidence="1">Uncharacterized protein</fullName>
    </submittedName>
</protein>
<organism evidence="1 2">
    <name type="scientific">Isoptericola jiangsuensis</name>
    <dbReference type="NCBI Taxonomy" id="548579"/>
    <lineage>
        <taxon>Bacteria</taxon>
        <taxon>Bacillati</taxon>
        <taxon>Actinomycetota</taxon>
        <taxon>Actinomycetes</taxon>
        <taxon>Micrococcales</taxon>
        <taxon>Promicromonosporaceae</taxon>
        <taxon>Isoptericola</taxon>
    </lineage>
</organism>
<name>A0A2A9EXJ3_9MICO</name>
<dbReference type="RefSeq" id="WP_098464071.1">
    <property type="nucleotide sequence ID" value="NZ_PDJJ01000001.1"/>
</dbReference>
<dbReference type="AlphaFoldDB" id="A0A2A9EXJ3"/>
<accession>A0A2A9EXJ3</accession>
<evidence type="ECO:0000313" key="2">
    <source>
        <dbReference type="Proteomes" id="UP000224130"/>
    </source>
</evidence>
<reference evidence="1 2" key="1">
    <citation type="submission" date="2017-10" db="EMBL/GenBank/DDBJ databases">
        <title>Sequencing the genomes of 1000 actinobacteria strains.</title>
        <authorList>
            <person name="Klenk H.-P."/>
        </authorList>
    </citation>
    <scope>NUCLEOTIDE SEQUENCE [LARGE SCALE GENOMIC DNA]</scope>
    <source>
        <strain evidence="1 2">DSM 21863</strain>
    </source>
</reference>